<feature type="domain" description="CCHC-type" evidence="6">
    <location>
        <begin position="421"/>
        <end position="435"/>
    </location>
</feature>
<keyword evidence="5" id="KW-0862">Zinc</keyword>
<evidence type="ECO:0000259" key="6">
    <source>
        <dbReference type="PROSITE" id="PS50158"/>
    </source>
</evidence>
<proteinExistence type="predicted"/>
<dbReference type="PROSITE" id="PS50158">
    <property type="entry name" value="ZF_CCHC"/>
    <property type="match status" value="1"/>
</dbReference>
<comment type="subcellular location">
    <subcellularLocation>
        <location evidence="1">Cytoplasm</location>
    </subcellularLocation>
</comment>
<dbReference type="PANTHER" id="PTHR13493">
    <property type="entry name" value="ZINC FINGER CCHC DOMAIN-CONTAINING"/>
    <property type="match status" value="1"/>
</dbReference>
<accession>T1IIY1</accession>
<dbReference type="PANTHER" id="PTHR13493:SF3">
    <property type="entry name" value="RRNA N6-ADENOSINE-METHYLTRANSFERASE ZCCHC4"/>
    <property type="match status" value="1"/>
</dbReference>
<dbReference type="PROSITE" id="PS51270">
    <property type="entry name" value="ZF_CTCHY"/>
    <property type="match status" value="1"/>
</dbReference>
<evidence type="ECO:0000259" key="7">
    <source>
        <dbReference type="PROSITE" id="PS51270"/>
    </source>
</evidence>
<dbReference type="EnsemblMetazoa" id="SMAR000835-RA">
    <property type="protein sequence ID" value="SMAR000835-PA"/>
    <property type="gene ID" value="SMAR000835"/>
</dbReference>
<reference evidence="8" key="2">
    <citation type="submission" date="2015-02" db="UniProtKB">
        <authorList>
            <consortium name="EnsemblMetazoa"/>
        </authorList>
    </citation>
    <scope>IDENTIFICATION</scope>
</reference>
<dbReference type="PROSITE" id="PS50216">
    <property type="entry name" value="DHHC"/>
    <property type="match status" value="1"/>
</dbReference>
<evidence type="ECO:0000313" key="8">
    <source>
        <dbReference type="EnsemblMetazoa" id="SMAR000835-PA"/>
    </source>
</evidence>
<dbReference type="GO" id="GO:0008988">
    <property type="term" value="F:rRNA (adenine-N6-)-methyltransferase activity"/>
    <property type="evidence" value="ECO:0007669"/>
    <property type="project" value="InterPro"/>
</dbReference>
<dbReference type="InterPro" id="IPR017921">
    <property type="entry name" value="Znf_CTCHY"/>
</dbReference>
<keyword evidence="9" id="KW-1185">Reference proteome</keyword>
<dbReference type="EMBL" id="JH430212">
    <property type="status" value="NOT_ANNOTATED_CDS"/>
    <property type="molecule type" value="Genomic_DNA"/>
</dbReference>
<dbReference type="HOGENOM" id="CLU_034589_0_0_1"/>
<protein>
    <recommendedName>
        <fullName evidence="10">CTCHY-type domain-containing protein</fullName>
    </recommendedName>
</protein>
<dbReference type="GO" id="GO:0005737">
    <property type="term" value="C:cytoplasm"/>
    <property type="evidence" value="ECO:0007669"/>
    <property type="project" value="UniProtKB-SubCell"/>
</dbReference>
<keyword evidence="4" id="KW-0808">Transferase</keyword>
<evidence type="ECO:0000256" key="4">
    <source>
        <dbReference type="ARBA" id="ARBA00022679"/>
    </source>
</evidence>
<dbReference type="OMA" id="FPYFMEH"/>
<keyword evidence="3" id="KW-0489">Methyltransferase</keyword>
<evidence type="ECO:0000256" key="2">
    <source>
        <dbReference type="ARBA" id="ARBA00022490"/>
    </source>
</evidence>
<dbReference type="InterPro" id="IPR001878">
    <property type="entry name" value="Znf_CCHC"/>
</dbReference>
<keyword evidence="5" id="KW-0479">Metal-binding</keyword>
<dbReference type="Pfam" id="PF10237">
    <property type="entry name" value="N6-adenineMlase"/>
    <property type="match status" value="1"/>
</dbReference>
<evidence type="ECO:0000256" key="5">
    <source>
        <dbReference type="PROSITE-ProRule" id="PRU00047"/>
    </source>
</evidence>
<dbReference type="PhylomeDB" id="T1IIY1"/>
<dbReference type="AlphaFoldDB" id="T1IIY1"/>
<dbReference type="InterPro" id="IPR039846">
    <property type="entry name" value="ZCCHC4"/>
</dbReference>
<dbReference type="eggNOG" id="KOG4399">
    <property type="taxonomic scope" value="Eukaryota"/>
</dbReference>
<dbReference type="Proteomes" id="UP000014500">
    <property type="component" value="Unassembled WGS sequence"/>
</dbReference>
<dbReference type="GO" id="GO:0008270">
    <property type="term" value="F:zinc ion binding"/>
    <property type="evidence" value="ECO:0007669"/>
    <property type="project" value="UniProtKB-KW"/>
</dbReference>
<dbReference type="InterPro" id="IPR041370">
    <property type="entry name" value="Mlase_EEF1AKMT1/ZCCHC4"/>
</dbReference>
<reference evidence="9" key="1">
    <citation type="submission" date="2011-05" db="EMBL/GenBank/DDBJ databases">
        <authorList>
            <person name="Richards S.R."/>
            <person name="Qu J."/>
            <person name="Jiang H."/>
            <person name="Jhangiani S.N."/>
            <person name="Agravi P."/>
            <person name="Goodspeed R."/>
            <person name="Gross S."/>
            <person name="Mandapat C."/>
            <person name="Jackson L."/>
            <person name="Mathew T."/>
            <person name="Pu L."/>
            <person name="Thornton R."/>
            <person name="Saada N."/>
            <person name="Wilczek-Boney K.B."/>
            <person name="Lee S."/>
            <person name="Kovar C."/>
            <person name="Wu Y."/>
            <person name="Scherer S.E."/>
            <person name="Worley K.C."/>
            <person name="Muzny D.M."/>
            <person name="Gibbs R."/>
        </authorList>
    </citation>
    <scope>NUCLEOTIDE SEQUENCE</scope>
    <source>
        <strain evidence="9">Brora</strain>
    </source>
</reference>
<keyword evidence="5" id="KW-0863">Zinc-finger</keyword>
<dbReference type="STRING" id="126957.T1IIY1"/>
<dbReference type="GO" id="GO:0005730">
    <property type="term" value="C:nucleolus"/>
    <property type="evidence" value="ECO:0007669"/>
    <property type="project" value="TreeGrafter"/>
</dbReference>
<dbReference type="GO" id="GO:0003676">
    <property type="term" value="F:nucleic acid binding"/>
    <property type="evidence" value="ECO:0007669"/>
    <property type="project" value="InterPro"/>
</dbReference>
<organism evidence="8 9">
    <name type="scientific">Strigamia maritima</name>
    <name type="common">European centipede</name>
    <name type="synonym">Geophilus maritimus</name>
    <dbReference type="NCBI Taxonomy" id="126957"/>
    <lineage>
        <taxon>Eukaryota</taxon>
        <taxon>Metazoa</taxon>
        <taxon>Ecdysozoa</taxon>
        <taxon>Arthropoda</taxon>
        <taxon>Myriapoda</taxon>
        <taxon>Chilopoda</taxon>
        <taxon>Pleurostigmophora</taxon>
        <taxon>Geophilomorpha</taxon>
        <taxon>Linotaeniidae</taxon>
        <taxon>Strigamia</taxon>
    </lineage>
</organism>
<sequence>MSYGVDVIIKDVSSHPKCPHGSPTLLFERYTEKKTGSQKYFACSANRERKFCPFFQLADVNKKYVSNKRVNPDTIDVQLIKSHEKIYSGFKKLKKLNQSDRSYCHDCSCFVLSSELKNHKGHNIVNSLSAEVLSKPTNLLKPLTNSGSEAQFLFTAKVVQFLINTTKNLNFTHVLCVGCPRIHEFIVNHPETKLNSLLLDIDARYEHFYGSTQFCHYNLFNHYFFRGDNSKDVYRNFMKCTGDDKILIMLDPPFGGLTDVIAYTLKLISKDWFLVNGKTNTSHIISTFLIFPYFMERRIIDTLSFSMLDYQVDYENHPLFKKGNQASKRLSPVRIFTNISPASIPLPLEENYRFCEICQRHVSSENKHCTICNACTSKDGYPFIHCHMCNCCFKSTKRHCNICERCLPTDHTCGLQSSQGCHKCGDISHKRRQCPLQSDVIQSAKRKKIKK</sequence>
<keyword evidence="2" id="KW-0963">Cytoplasm</keyword>
<evidence type="ECO:0000256" key="1">
    <source>
        <dbReference type="ARBA" id="ARBA00004496"/>
    </source>
</evidence>
<evidence type="ECO:0000256" key="3">
    <source>
        <dbReference type="ARBA" id="ARBA00022603"/>
    </source>
</evidence>
<feature type="domain" description="CTCHY-type" evidence="7">
    <location>
        <begin position="350"/>
        <end position="421"/>
    </location>
</feature>
<evidence type="ECO:0000313" key="9">
    <source>
        <dbReference type="Proteomes" id="UP000014500"/>
    </source>
</evidence>
<name>T1IIY1_STRMM</name>
<evidence type="ECO:0008006" key="10">
    <source>
        <dbReference type="Google" id="ProtNLM"/>
    </source>
</evidence>